<dbReference type="GeneID" id="33569694"/>
<organism evidence="2 3">
    <name type="scientific">Lobosporangium transversale</name>
    <dbReference type="NCBI Taxonomy" id="64571"/>
    <lineage>
        <taxon>Eukaryota</taxon>
        <taxon>Fungi</taxon>
        <taxon>Fungi incertae sedis</taxon>
        <taxon>Mucoromycota</taxon>
        <taxon>Mortierellomycotina</taxon>
        <taxon>Mortierellomycetes</taxon>
        <taxon>Mortierellales</taxon>
        <taxon>Mortierellaceae</taxon>
        <taxon>Lobosporangium</taxon>
    </lineage>
</organism>
<accession>A0A1Y2GKD1</accession>
<keyword evidence="3" id="KW-1185">Reference proteome</keyword>
<evidence type="ECO:0000313" key="3">
    <source>
        <dbReference type="Proteomes" id="UP000193648"/>
    </source>
</evidence>
<gene>
    <name evidence="1" type="ORF">BCR41DRAFT_387010</name>
    <name evidence="2" type="ORF">BCR41DRAFT_387012</name>
</gene>
<name>A0A1Y2GKD1_9FUNG</name>
<sequence length="134" mass="15256">MAMQMMGQEMIGKNEASDLGVCVGPIKKRHPVCQKGKRIAMASFIKDERLQNSFHLIDIRLFSSCLNLGDPPAYAVLMCCFNILTIVDNELLNLKLDVYAAWDHETEECDIVTFLRSLIGFSSSRIQYYYRLSP</sequence>
<evidence type="ECO:0000313" key="1">
    <source>
        <dbReference type="EMBL" id="ORZ13763.1"/>
    </source>
</evidence>
<dbReference type="EMBL" id="MCFF01000022">
    <property type="protein sequence ID" value="ORZ13763.1"/>
    <property type="molecule type" value="Genomic_DNA"/>
</dbReference>
<dbReference type="RefSeq" id="XP_021880547.1">
    <property type="nucleotide sequence ID" value="XM_022027851.1"/>
</dbReference>
<dbReference type="InParanoid" id="A0A1Y2GKD1"/>
<dbReference type="Proteomes" id="UP000193648">
    <property type="component" value="Unassembled WGS sequence"/>
</dbReference>
<protein>
    <submittedName>
        <fullName evidence="2">Uncharacterized protein</fullName>
    </submittedName>
</protein>
<dbReference type="AlphaFoldDB" id="A0A1Y2GKD1"/>
<evidence type="ECO:0000313" key="2">
    <source>
        <dbReference type="EMBL" id="ORZ13765.1"/>
    </source>
</evidence>
<proteinExistence type="predicted"/>
<dbReference type="EMBL" id="MCFF01000022">
    <property type="protein sequence ID" value="ORZ13765.1"/>
    <property type="molecule type" value="Genomic_DNA"/>
</dbReference>
<reference evidence="2 3" key="1">
    <citation type="submission" date="2016-07" db="EMBL/GenBank/DDBJ databases">
        <title>Pervasive Adenine N6-methylation of Active Genes in Fungi.</title>
        <authorList>
            <consortium name="DOE Joint Genome Institute"/>
            <person name="Mondo S.J."/>
            <person name="Dannebaum R.O."/>
            <person name="Kuo R.C."/>
            <person name="Labutti K."/>
            <person name="Haridas S."/>
            <person name="Kuo A."/>
            <person name="Salamov A."/>
            <person name="Ahrendt S.R."/>
            <person name="Lipzen A."/>
            <person name="Sullivan W."/>
            <person name="Andreopoulos W.B."/>
            <person name="Clum A."/>
            <person name="Lindquist E."/>
            <person name="Daum C."/>
            <person name="Ramamoorthy G.K."/>
            <person name="Gryganskyi A."/>
            <person name="Culley D."/>
            <person name="Magnuson J.K."/>
            <person name="James T.Y."/>
            <person name="O'Malley M.A."/>
            <person name="Stajich J.E."/>
            <person name="Spatafora J.W."/>
            <person name="Visel A."/>
            <person name="Grigoriev I.V."/>
        </authorList>
    </citation>
    <scope>NUCLEOTIDE SEQUENCE [LARGE SCALE GENOMIC DNA]</scope>
    <source>
        <strain evidence="2 3">NRRL 3116</strain>
    </source>
</reference>
<comment type="caution">
    <text evidence="2">The sequence shown here is derived from an EMBL/GenBank/DDBJ whole genome shotgun (WGS) entry which is preliminary data.</text>
</comment>